<gene>
    <name evidence="2" type="ORF">GCM10025867_02800</name>
</gene>
<proteinExistence type="predicted"/>
<dbReference type="EMBL" id="AP027732">
    <property type="protein sequence ID" value="BDZ48039.1"/>
    <property type="molecule type" value="Genomic_DNA"/>
</dbReference>
<dbReference type="RefSeq" id="WP_286345088.1">
    <property type="nucleotide sequence ID" value="NZ_AP027732.1"/>
</dbReference>
<feature type="transmembrane region" description="Helical" evidence="1">
    <location>
        <begin position="49"/>
        <end position="72"/>
    </location>
</feature>
<accession>A0ABM8GI60</accession>
<protein>
    <recommendedName>
        <fullName evidence="4">LapA family protein</fullName>
    </recommendedName>
</protein>
<organism evidence="2 3">
    <name type="scientific">Frondihabitans sucicola</name>
    <dbReference type="NCBI Taxonomy" id="1268041"/>
    <lineage>
        <taxon>Bacteria</taxon>
        <taxon>Bacillati</taxon>
        <taxon>Actinomycetota</taxon>
        <taxon>Actinomycetes</taxon>
        <taxon>Micrococcales</taxon>
        <taxon>Microbacteriaceae</taxon>
        <taxon>Frondihabitans</taxon>
    </lineage>
</organism>
<evidence type="ECO:0000256" key="1">
    <source>
        <dbReference type="SAM" id="Phobius"/>
    </source>
</evidence>
<name>A0ABM8GI60_9MICO</name>
<evidence type="ECO:0000313" key="3">
    <source>
        <dbReference type="Proteomes" id="UP001321486"/>
    </source>
</evidence>
<sequence length="117" mass="12485">MSRSTAAGITAVFAVVAGVSVSAWAASTLNSEGIWTEHGIATGHLDFTVAAVLLIGLALLLTGLILLLATLADYWIDKQDLRDAQLEARSRRQEAERYRLAASLAETRPDTSHSVAH</sequence>
<keyword evidence="1" id="KW-0812">Transmembrane</keyword>
<evidence type="ECO:0000313" key="2">
    <source>
        <dbReference type="EMBL" id="BDZ48039.1"/>
    </source>
</evidence>
<dbReference type="Proteomes" id="UP001321486">
    <property type="component" value="Chromosome"/>
</dbReference>
<evidence type="ECO:0008006" key="4">
    <source>
        <dbReference type="Google" id="ProtNLM"/>
    </source>
</evidence>
<reference evidence="3" key="1">
    <citation type="journal article" date="2019" name="Int. J. Syst. Evol. Microbiol.">
        <title>The Global Catalogue of Microorganisms (GCM) 10K type strain sequencing project: providing services to taxonomists for standard genome sequencing and annotation.</title>
        <authorList>
            <consortium name="The Broad Institute Genomics Platform"/>
            <consortium name="The Broad Institute Genome Sequencing Center for Infectious Disease"/>
            <person name="Wu L."/>
            <person name="Ma J."/>
        </authorList>
    </citation>
    <scope>NUCLEOTIDE SEQUENCE [LARGE SCALE GENOMIC DNA]</scope>
    <source>
        <strain evidence="3">NBRC 108728</strain>
    </source>
</reference>
<keyword evidence="1" id="KW-0472">Membrane</keyword>
<keyword evidence="3" id="KW-1185">Reference proteome</keyword>
<keyword evidence="1" id="KW-1133">Transmembrane helix</keyword>